<organism evidence="2 3">
    <name type="scientific">Paractinoplanes deccanensis</name>
    <dbReference type="NCBI Taxonomy" id="113561"/>
    <lineage>
        <taxon>Bacteria</taxon>
        <taxon>Bacillati</taxon>
        <taxon>Actinomycetota</taxon>
        <taxon>Actinomycetes</taxon>
        <taxon>Micromonosporales</taxon>
        <taxon>Micromonosporaceae</taxon>
        <taxon>Paractinoplanes</taxon>
    </lineage>
</organism>
<evidence type="ECO:0000256" key="1">
    <source>
        <dbReference type="SAM" id="MobiDB-lite"/>
    </source>
</evidence>
<feature type="region of interest" description="Disordered" evidence="1">
    <location>
        <begin position="26"/>
        <end position="55"/>
    </location>
</feature>
<accession>A0ABQ3YFA7</accession>
<evidence type="ECO:0000313" key="3">
    <source>
        <dbReference type="Proteomes" id="UP000609879"/>
    </source>
</evidence>
<comment type="caution">
    <text evidence="2">The sequence shown here is derived from an EMBL/GenBank/DDBJ whole genome shotgun (WGS) entry which is preliminary data.</text>
</comment>
<proteinExistence type="predicted"/>
<sequence>MDVYDRLGDEPPVFNVARNDDAFEGQGAHTVDRHGPDIPLRREPGTKTVEGRIYGDHGWDRPDNWSLQWTDHTTMNREINTYVRKNWDAIRTDLSTEGSHTGAFDAGHRVGEGFFNNGMYGAGPRQAQYTAASLVRISIDLVPGSDPPQPFIVTAFPAGVLPPGTSVS</sequence>
<evidence type="ECO:0000313" key="2">
    <source>
        <dbReference type="EMBL" id="GID78693.1"/>
    </source>
</evidence>
<protein>
    <submittedName>
        <fullName evidence="2">Uncharacterized protein</fullName>
    </submittedName>
</protein>
<dbReference type="RefSeq" id="WP_203773863.1">
    <property type="nucleotide sequence ID" value="NZ_BOMI01000148.1"/>
</dbReference>
<dbReference type="EMBL" id="BOMI01000148">
    <property type="protein sequence ID" value="GID78693.1"/>
    <property type="molecule type" value="Genomic_DNA"/>
</dbReference>
<name>A0ABQ3YFA7_9ACTN</name>
<keyword evidence="3" id="KW-1185">Reference proteome</keyword>
<feature type="compositionally biased region" description="Basic and acidic residues" evidence="1">
    <location>
        <begin position="30"/>
        <end position="55"/>
    </location>
</feature>
<gene>
    <name evidence="2" type="ORF">Ade02nite_73340</name>
</gene>
<dbReference type="Proteomes" id="UP000609879">
    <property type="component" value="Unassembled WGS sequence"/>
</dbReference>
<reference evidence="2 3" key="1">
    <citation type="submission" date="2021-01" db="EMBL/GenBank/DDBJ databases">
        <title>Whole genome shotgun sequence of Actinoplanes deccanensis NBRC 13994.</title>
        <authorList>
            <person name="Komaki H."/>
            <person name="Tamura T."/>
        </authorList>
    </citation>
    <scope>NUCLEOTIDE SEQUENCE [LARGE SCALE GENOMIC DNA]</scope>
    <source>
        <strain evidence="2 3">NBRC 13994</strain>
    </source>
</reference>